<dbReference type="CDD" id="cd00257">
    <property type="entry name" value="beta-trefoil_FSCN-like"/>
    <property type="match status" value="2"/>
</dbReference>
<proteinExistence type="predicted"/>
<evidence type="ECO:0000313" key="2">
    <source>
        <dbReference type="Proteomes" id="UP000009022"/>
    </source>
</evidence>
<name>B3RW29_TRIAD</name>
<gene>
    <name evidence="1" type="ORF">TRIADDRAFT_55865</name>
</gene>
<reference evidence="1 2" key="1">
    <citation type="journal article" date="2008" name="Nature">
        <title>The Trichoplax genome and the nature of placozoans.</title>
        <authorList>
            <person name="Srivastava M."/>
            <person name="Begovic E."/>
            <person name="Chapman J."/>
            <person name="Putnam N.H."/>
            <person name="Hellsten U."/>
            <person name="Kawashima T."/>
            <person name="Kuo A."/>
            <person name="Mitros T."/>
            <person name="Salamov A."/>
            <person name="Carpenter M.L."/>
            <person name="Signorovitch A.Y."/>
            <person name="Moreno M.A."/>
            <person name="Kamm K."/>
            <person name="Grimwood J."/>
            <person name="Schmutz J."/>
            <person name="Shapiro H."/>
            <person name="Grigoriev I.V."/>
            <person name="Buss L.W."/>
            <person name="Schierwater B."/>
            <person name="Dellaporta S.L."/>
            <person name="Rokhsar D.S."/>
        </authorList>
    </citation>
    <scope>NUCLEOTIDE SEQUENCE [LARGE SCALE GENOMIC DNA]</scope>
    <source>
        <strain evidence="1 2">Grell-BS-1999</strain>
    </source>
</reference>
<sequence length="323" mass="37481">MAQCPTTVRIVAAKDPPTMNFQFDVNGVYAFRGHNGQYVTRYCRNNLQNLEACKPQVDQFCRFKPSARVLPGGQVVYGFMADNNRHWCAVNRNGVVKVECDQGEITPYCFFGIQVGQNFGSYVQVALTSGGRYVSLFTRNEYQYALEVAKDVPDEWCWLQVFRVDRAISMPPQLHQQYDFTFDPNRTYTLKGNNGQFLTRFHRNGMDNVEACKSNPDQFCCFRFSTFHTSDGRKKVAMLADNQKYLTVYNRNGVRKIECCKGELDHFCLFDVQAQSTWGNTARIAFVHDGQYLTLYTREGVQYQWESCKPMADEWCWYTLQWN</sequence>
<keyword evidence="2" id="KW-1185">Reference proteome</keyword>
<dbReference type="SUPFAM" id="SSF50405">
    <property type="entry name" value="Actin-crosslinking proteins"/>
    <property type="match status" value="1"/>
</dbReference>
<dbReference type="HOGENOM" id="CLU_861469_0_0_1"/>
<protein>
    <submittedName>
        <fullName evidence="1">Uncharacterized protein</fullName>
    </submittedName>
</protein>
<accession>B3RW29</accession>
<dbReference type="InParanoid" id="B3RW29"/>
<dbReference type="Gene3D" id="2.80.10.50">
    <property type="match status" value="2"/>
</dbReference>
<dbReference type="EMBL" id="DS985244">
    <property type="protein sequence ID" value="EDV25598.1"/>
    <property type="molecule type" value="Genomic_DNA"/>
</dbReference>
<dbReference type="KEGG" id="tad:TRIADDRAFT_55865"/>
<dbReference type="GeneID" id="6753350"/>
<dbReference type="CTD" id="6753350"/>
<dbReference type="InterPro" id="IPR008999">
    <property type="entry name" value="Actin-crosslinking"/>
</dbReference>
<dbReference type="OrthoDB" id="8469505at2759"/>
<evidence type="ECO:0000313" key="1">
    <source>
        <dbReference type="EMBL" id="EDV25598.1"/>
    </source>
</evidence>
<dbReference type="RefSeq" id="XP_002111631.1">
    <property type="nucleotide sequence ID" value="XM_002111595.1"/>
</dbReference>
<dbReference type="AlphaFoldDB" id="B3RW29"/>
<organism evidence="1 2">
    <name type="scientific">Trichoplax adhaerens</name>
    <name type="common">Trichoplax reptans</name>
    <dbReference type="NCBI Taxonomy" id="10228"/>
    <lineage>
        <taxon>Eukaryota</taxon>
        <taxon>Metazoa</taxon>
        <taxon>Placozoa</taxon>
        <taxon>Uniplacotomia</taxon>
        <taxon>Trichoplacea</taxon>
        <taxon>Trichoplacidae</taxon>
        <taxon>Trichoplax</taxon>
    </lineage>
</organism>
<dbReference type="Proteomes" id="UP000009022">
    <property type="component" value="Unassembled WGS sequence"/>
</dbReference>